<gene>
    <name evidence="2" type="ORF">METZ01_LOCUS378883</name>
</gene>
<protein>
    <submittedName>
        <fullName evidence="2">Uncharacterized protein</fullName>
    </submittedName>
</protein>
<feature type="region of interest" description="Disordered" evidence="1">
    <location>
        <begin position="30"/>
        <end position="61"/>
    </location>
</feature>
<name>A0A382TVD5_9ZZZZ</name>
<evidence type="ECO:0000256" key="1">
    <source>
        <dbReference type="SAM" id="MobiDB-lite"/>
    </source>
</evidence>
<accession>A0A382TVD5</accession>
<dbReference type="EMBL" id="UINC01139469">
    <property type="protein sequence ID" value="SVD26029.1"/>
    <property type="molecule type" value="Genomic_DNA"/>
</dbReference>
<evidence type="ECO:0000313" key="2">
    <source>
        <dbReference type="EMBL" id="SVD26029.1"/>
    </source>
</evidence>
<sequence length="106" mass="11010">VANEISLKIKVGDDGTLKVVAKEAEKAAKSTEKLSKSTDTLNKRRNRHNKIEKGVGQSGLSAGKALSKQAGAIQGGLVPAYAVLAAHIFAITAAFNALKEAAQVKV</sequence>
<dbReference type="AlphaFoldDB" id="A0A382TVD5"/>
<feature type="non-terminal residue" evidence="2">
    <location>
        <position position="1"/>
    </location>
</feature>
<proteinExistence type="predicted"/>
<organism evidence="2">
    <name type="scientific">marine metagenome</name>
    <dbReference type="NCBI Taxonomy" id="408172"/>
    <lineage>
        <taxon>unclassified sequences</taxon>
        <taxon>metagenomes</taxon>
        <taxon>ecological metagenomes</taxon>
    </lineage>
</organism>
<reference evidence="2" key="1">
    <citation type="submission" date="2018-05" db="EMBL/GenBank/DDBJ databases">
        <authorList>
            <person name="Lanie J.A."/>
            <person name="Ng W.-L."/>
            <person name="Kazmierczak K.M."/>
            <person name="Andrzejewski T.M."/>
            <person name="Davidsen T.M."/>
            <person name="Wayne K.J."/>
            <person name="Tettelin H."/>
            <person name="Glass J.I."/>
            <person name="Rusch D."/>
            <person name="Podicherti R."/>
            <person name="Tsui H.-C.T."/>
            <person name="Winkler M.E."/>
        </authorList>
    </citation>
    <scope>NUCLEOTIDE SEQUENCE</scope>
</reference>
<feature type="non-terminal residue" evidence="2">
    <location>
        <position position="106"/>
    </location>
</feature>